<keyword evidence="1" id="KW-0449">Lipoprotein</keyword>
<dbReference type="Pfam" id="PF05489">
    <property type="entry name" value="Phage_tail_X"/>
    <property type="match status" value="1"/>
</dbReference>
<organism evidence="1 2">
    <name type="scientific">Pseudovibrio brasiliensis</name>
    <dbReference type="NCBI Taxonomy" id="1898042"/>
    <lineage>
        <taxon>Bacteria</taxon>
        <taxon>Pseudomonadati</taxon>
        <taxon>Pseudomonadota</taxon>
        <taxon>Alphaproteobacteria</taxon>
        <taxon>Hyphomicrobiales</taxon>
        <taxon>Stappiaceae</taxon>
        <taxon>Pseudovibrio</taxon>
    </lineage>
</organism>
<dbReference type="EMBL" id="CP074131">
    <property type="protein sequence ID" value="QUS59194.1"/>
    <property type="molecule type" value="Genomic_DNA"/>
</dbReference>
<protein>
    <submittedName>
        <fullName evidence="1">Tail protein X</fullName>
    </submittedName>
</protein>
<reference evidence="1 2" key="1">
    <citation type="journal article" date="2021" name="Angew. Chem. Int. Ed. Engl.">
        <title>A novel family of nonribosomal peptides modulate collective behavior in Pseudovibrio bacteria isolated from marine sponges.</title>
        <authorList>
            <person name="Ioca L.P."/>
            <person name="Dai Y."/>
            <person name="Kunakom S."/>
            <person name="Diaz-Espinosa J."/>
            <person name="Krunic A."/>
            <person name="Crnkovic C.M."/>
            <person name="Orjala J."/>
            <person name="Sanchez L.M."/>
            <person name="Ferreira A.G."/>
            <person name="Berlinck R.G.S."/>
            <person name="Eustaquio A.S."/>
        </authorList>
    </citation>
    <scope>NUCLEOTIDE SEQUENCE [LARGE SCALE GENOMIC DNA]</scope>
    <source>
        <strain evidence="1 2">Ab134</strain>
        <plasmid evidence="1 2">pAb134-05</plasmid>
    </source>
</reference>
<name>A0ABX8AVV8_9HYPH</name>
<gene>
    <name evidence="1" type="ORF">KGB56_26985</name>
</gene>
<evidence type="ECO:0000313" key="1">
    <source>
        <dbReference type="EMBL" id="QUS59194.1"/>
    </source>
</evidence>
<sequence length="70" mass="7664">MVDFVSRDGDMVDAICAQLLPAADEAEACAAVYRNNPHLSKFPVVLPAGVQMQLPEVIETLPNEPLRIWS</sequence>
<dbReference type="InterPro" id="IPR008861">
    <property type="entry name" value="GpX-like"/>
</dbReference>
<evidence type="ECO:0000313" key="2">
    <source>
        <dbReference type="Proteomes" id="UP000680706"/>
    </source>
</evidence>
<proteinExistence type="predicted"/>
<geneLocation type="plasmid" evidence="1 2">
    <name>pAb134-05</name>
</geneLocation>
<keyword evidence="2" id="KW-1185">Reference proteome</keyword>
<dbReference type="RefSeq" id="WP_075699253.1">
    <property type="nucleotide sequence ID" value="NZ_CP074131.1"/>
</dbReference>
<keyword evidence="1" id="KW-0614">Plasmid</keyword>
<dbReference type="Proteomes" id="UP000680706">
    <property type="component" value="Plasmid pAb134-05"/>
</dbReference>
<accession>A0ABX8AVV8</accession>